<proteinExistence type="inferred from homology"/>
<keyword evidence="5" id="KW-1185">Reference proteome</keyword>
<name>A0A7M7QMT9_NASVI</name>
<dbReference type="SUPFAM" id="SSF54373">
    <property type="entry name" value="FAD-linked reductases, C-terminal domain"/>
    <property type="match status" value="1"/>
</dbReference>
<reference evidence="4" key="1">
    <citation type="submission" date="2021-01" db="UniProtKB">
        <authorList>
            <consortium name="EnsemblMetazoa"/>
        </authorList>
    </citation>
    <scope>IDENTIFICATION</scope>
</reference>
<dbReference type="InterPro" id="IPR000172">
    <property type="entry name" value="GMC_OxRdtase_N"/>
</dbReference>
<evidence type="ECO:0000256" key="2">
    <source>
        <dbReference type="PIRSR" id="PIRSR000137-2"/>
    </source>
</evidence>
<accession>A0A7M7QMT9</accession>
<dbReference type="InterPro" id="IPR012132">
    <property type="entry name" value="GMC_OxRdtase"/>
</dbReference>
<evidence type="ECO:0000259" key="3">
    <source>
        <dbReference type="PROSITE" id="PS00624"/>
    </source>
</evidence>
<dbReference type="SMR" id="A0A7M7QMT9"/>
<dbReference type="AlphaFoldDB" id="A0A7M7QMT9"/>
<evidence type="ECO:0000313" key="5">
    <source>
        <dbReference type="Proteomes" id="UP000002358"/>
    </source>
</evidence>
<keyword evidence="2" id="KW-0274">FAD</keyword>
<sequence length="606" mass="67289">MAWSVSNNGAICASGSCTPNQLAFIALLTQYLGFSYDDKFKLTNPDDGSEYFDFIVVGAGSAGCVVANRLSENENWKVLLLEGGDEEPIIADVPGLVTLLKQTDLDYGYKTQSESQACLSQPNQSCTWTRGKVMGGSSTLYSMHFVRGNKWDYDNWASLGNPGWSWNEVLPYFKKSEDMRVKDVLRASPHYHGTGGYQTIEGAENFDPNAKVILEGWKEVGLREVDYNSGDNLGTSRMQYATIRGSRQSSNGAFIRPIRGKRTNLVVRPNSRASKVIIDPETKRATGVEYRTKSGAQRTAYASKEVILSAGSIDTPKLLMLSGVGPAEELAKSNIDVIADLPVGRNLHNHFSITPITVSTTNETEPFSLKNMQSDVVYWLNNHDGPMSVNGFMDNIAFLKTSFEPLDDVPDIQAGYIKFKYDQETKSKRVLLPYYDGFMLTTLYLAPKSRGYLTLDSSNPTDNQPLIYPNYFSNPEDIKAIAEGARLTKQLTETDVFRSAGFTTSKGYAPVCDNLEYESFEYYECLAKQYTGIIYHFVGTCKMGPDSDPKAVVDPTLKVKGINGLRVIDASIFPEITRGNTHAPTVMIAERGSDFIKQDYQEEFSY</sequence>
<feature type="binding site" evidence="2">
    <location>
        <position position="133"/>
    </location>
    <ligand>
        <name>FAD</name>
        <dbReference type="ChEBI" id="CHEBI:57692"/>
    </ligand>
</feature>
<dbReference type="Proteomes" id="UP000002358">
    <property type="component" value="Chromosome 1"/>
</dbReference>
<protein>
    <recommendedName>
        <fullName evidence="3">Glucose-methanol-choline oxidoreductase N-terminal domain-containing protein</fullName>
    </recommendedName>
</protein>
<dbReference type="RefSeq" id="XP_032452050.1">
    <property type="nucleotide sequence ID" value="XM_032596159.1"/>
</dbReference>
<dbReference type="InterPro" id="IPR036188">
    <property type="entry name" value="FAD/NAD-bd_sf"/>
</dbReference>
<comment type="similarity">
    <text evidence="1">Belongs to the GMC oxidoreductase family.</text>
</comment>
<dbReference type="GO" id="GO:0016614">
    <property type="term" value="F:oxidoreductase activity, acting on CH-OH group of donors"/>
    <property type="evidence" value="ECO:0007669"/>
    <property type="project" value="InterPro"/>
</dbReference>
<dbReference type="Gene3D" id="3.30.560.10">
    <property type="entry name" value="Glucose Oxidase, domain 3"/>
    <property type="match status" value="1"/>
</dbReference>
<dbReference type="GeneID" id="100121596"/>
<evidence type="ECO:0000256" key="1">
    <source>
        <dbReference type="ARBA" id="ARBA00010790"/>
    </source>
</evidence>
<organism evidence="4 5">
    <name type="scientific">Nasonia vitripennis</name>
    <name type="common">Parasitic wasp</name>
    <dbReference type="NCBI Taxonomy" id="7425"/>
    <lineage>
        <taxon>Eukaryota</taxon>
        <taxon>Metazoa</taxon>
        <taxon>Ecdysozoa</taxon>
        <taxon>Arthropoda</taxon>
        <taxon>Hexapoda</taxon>
        <taxon>Insecta</taxon>
        <taxon>Pterygota</taxon>
        <taxon>Neoptera</taxon>
        <taxon>Endopterygota</taxon>
        <taxon>Hymenoptera</taxon>
        <taxon>Apocrita</taxon>
        <taxon>Proctotrupomorpha</taxon>
        <taxon>Chalcidoidea</taxon>
        <taxon>Pteromalidae</taxon>
        <taxon>Pteromalinae</taxon>
        <taxon>Nasonia</taxon>
    </lineage>
</organism>
<dbReference type="PROSITE" id="PS00624">
    <property type="entry name" value="GMC_OXRED_2"/>
    <property type="match status" value="1"/>
</dbReference>
<feature type="domain" description="Glucose-methanol-choline oxidoreductase N-terminal" evidence="3">
    <location>
        <begin position="311"/>
        <end position="325"/>
    </location>
</feature>
<dbReference type="GO" id="GO:0050660">
    <property type="term" value="F:flavin adenine dinucleotide binding"/>
    <property type="evidence" value="ECO:0007669"/>
    <property type="project" value="InterPro"/>
</dbReference>
<dbReference type="RefSeq" id="XP_032452051.1">
    <property type="nucleotide sequence ID" value="XM_032596160.1"/>
</dbReference>
<dbReference type="EnsemblMetazoa" id="XM_016982053">
    <property type="protein sequence ID" value="XP_016837542"/>
    <property type="gene ID" value="LOC100121596"/>
</dbReference>
<dbReference type="RefSeq" id="XP_016837542.1">
    <property type="nucleotide sequence ID" value="XM_016982053.3"/>
</dbReference>
<dbReference type="EnsemblMetazoa" id="XM_032596160">
    <property type="protein sequence ID" value="XP_032452051"/>
    <property type="gene ID" value="LOC100121596"/>
</dbReference>
<dbReference type="SUPFAM" id="SSF51905">
    <property type="entry name" value="FAD/NAD(P)-binding domain"/>
    <property type="match status" value="1"/>
</dbReference>
<dbReference type="Pfam" id="PF00732">
    <property type="entry name" value="GMC_oxred_N"/>
    <property type="match status" value="1"/>
</dbReference>
<dbReference type="OrthoDB" id="269227at2759"/>
<dbReference type="InterPro" id="IPR007867">
    <property type="entry name" value="GMC_OxRtase_C"/>
</dbReference>
<dbReference type="Gene3D" id="3.50.50.60">
    <property type="entry name" value="FAD/NAD(P)-binding domain"/>
    <property type="match status" value="1"/>
</dbReference>
<dbReference type="CTD" id="39527"/>
<dbReference type="Pfam" id="PF05199">
    <property type="entry name" value="GMC_oxred_C"/>
    <property type="match status" value="1"/>
</dbReference>
<keyword evidence="2" id="KW-0285">Flavoprotein</keyword>
<dbReference type="PANTHER" id="PTHR11552">
    <property type="entry name" value="GLUCOSE-METHANOL-CHOLINE GMC OXIDOREDUCTASE"/>
    <property type="match status" value="1"/>
</dbReference>
<dbReference type="PIRSF" id="PIRSF000137">
    <property type="entry name" value="Alcohol_oxidase"/>
    <property type="match status" value="1"/>
</dbReference>
<evidence type="ECO:0000313" key="4">
    <source>
        <dbReference type="EnsemblMetazoa" id="XP_032452051"/>
    </source>
</evidence>
<dbReference type="PANTHER" id="PTHR11552:SF154">
    <property type="entry name" value="FI04917P"/>
    <property type="match status" value="1"/>
</dbReference>
<comment type="cofactor">
    <cofactor evidence="2">
        <name>FAD</name>
        <dbReference type="ChEBI" id="CHEBI:57692"/>
    </cofactor>
</comment>
<dbReference type="EnsemblMetazoa" id="XM_032596159">
    <property type="protein sequence ID" value="XP_032452050"/>
    <property type="gene ID" value="LOC100121596"/>
</dbReference>